<dbReference type="AlphaFoldDB" id="A0A8H2X3Y0"/>
<reference evidence="2" key="1">
    <citation type="submission" date="2021-01" db="EMBL/GenBank/DDBJ databases">
        <authorList>
            <person name="Kaushik A."/>
        </authorList>
    </citation>
    <scope>NUCLEOTIDE SEQUENCE</scope>
    <source>
        <strain evidence="2">AG2-2IIIB</strain>
    </source>
</reference>
<feature type="compositionally biased region" description="Basic and acidic residues" evidence="1">
    <location>
        <begin position="375"/>
        <end position="385"/>
    </location>
</feature>
<feature type="compositionally biased region" description="Basic and acidic residues" evidence="1">
    <location>
        <begin position="355"/>
        <end position="366"/>
    </location>
</feature>
<sequence>MGNGDFKTKLERKAFDKAIEDSLWIFRQDAMDGTGIDLGDGESFILHDGMARVWCVQTVVKNVVGSAKLVTSVYADGSRVPGTAFFGAWLFHQLRTKSVKAQDTVVRVVYLGHTAENKGEGGAHHIHCALFRTHQARNQAWNNLILKHKQNLNDAVGFHELAVYPSANITTTQRTITGVEAAYNNLTEPGATEAAVRLYSESDLGSITEAAVVRTVKDDSLAAEGSSGTSATESSTASASENEVEEKLMNPIEKDEGDETPIQDRSKEAETGPQALKDPKQTTFTANFFVSLAQDNRTRIGAFSAWLEGDHEPLGPSPNSLKSMSRRSSRWWSVPARAGERAKELPEVCGSGVGHSRDELGWDKAAECGSEAYEEGAKSEGCERGDCDDDGGQATEDNLGKDRR</sequence>
<feature type="compositionally biased region" description="Basic and acidic residues" evidence="1">
    <location>
        <begin position="245"/>
        <end position="254"/>
    </location>
</feature>
<feature type="compositionally biased region" description="Low complexity" evidence="1">
    <location>
        <begin position="222"/>
        <end position="241"/>
    </location>
</feature>
<evidence type="ECO:0000313" key="2">
    <source>
        <dbReference type="EMBL" id="CAE6412544.1"/>
    </source>
</evidence>
<feature type="region of interest" description="Disordered" evidence="1">
    <location>
        <begin position="342"/>
        <end position="404"/>
    </location>
</feature>
<protein>
    <submittedName>
        <fullName evidence="2">Uncharacterized protein</fullName>
    </submittedName>
</protein>
<gene>
    <name evidence="2" type="ORF">RDB_LOCUS45774</name>
</gene>
<feature type="region of interest" description="Disordered" evidence="1">
    <location>
        <begin position="220"/>
        <end position="280"/>
    </location>
</feature>
<organism evidence="2 3">
    <name type="scientific">Rhizoctonia solani</name>
    <dbReference type="NCBI Taxonomy" id="456999"/>
    <lineage>
        <taxon>Eukaryota</taxon>
        <taxon>Fungi</taxon>
        <taxon>Dikarya</taxon>
        <taxon>Basidiomycota</taxon>
        <taxon>Agaricomycotina</taxon>
        <taxon>Agaricomycetes</taxon>
        <taxon>Cantharellales</taxon>
        <taxon>Ceratobasidiaceae</taxon>
        <taxon>Rhizoctonia</taxon>
    </lineage>
</organism>
<dbReference type="Proteomes" id="UP000663843">
    <property type="component" value="Unassembled WGS sequence"/>
</dbReference>
<comment type="caution">
    <text evidence="2">The sequence shown here is derived from an EMBL/GenBank/DDBJ whole genome shotgun (WGS) entry which is preliminary data.</text>
</comment>
<evidence type="ECO:0000256" key="1">
    <source>
        <dbReference type="SAM" id="MobiDB-lite"/>
    </source>
</evidence>
<evidence type="ECO:0000313" key="3">
    <source>
        <dbReference type="Proteomes" id="UP000663843"/>
    </source>
</evidence>
<name>A0A8H2X3Y0_9AGAM</name>
<dbReference type="EMBL" id="CAJMWT010001635">
    <property type="protein sequence ID" value="CAE6412544.1"/>
    <property type="molecule type" value="Genomic_DNA"/>
</dbReference>
<accession>A0A8H2X3Y0</accession>
<proteinExistence type="predicted"/>